<dbReference type="SUPFAM" id="SSF53335">
    <property type="entry name" value="S-adenosyl-L-methionine-dependent methyltransferases"/>
    <property type="match status" value="1"/>
</dbReference>
<proteinExistence type="predicted"/>
<keyword evidence="3" id="KW-0489">Methyltransferase</keyword>
<name>A0A934VZN8_9RHOB</name>
<dbReference type="InterPro" id="IPR041698">
    <property type="entry name" value="Methyltransf_25"/>
</dbReference>
<dbReference type="PANTHER" id="PTHR43861">
    <property type="entry name" value="TRANS-ACONITATE 2-METHYLTRANSFERASE-RELATED"/>
    <property type="match status" value="1"/>
</dbReference>
<dbReference type="GO" id="GO:0032259">
    <property type="term" value="P:methylation"/>
    <property type="evidence" value="ECO:0007669"/>
    <property type="project" value="UniProtKB-KW"/>
</dbReference>
<accession>A0A934VZN8</accession>
<sequence>MDWNEVFSGSNYRYGTSPAGFVAANMTPETPGQRLLTVAEGEGRNAVWLAAQGWRVTAVEGSPNAVAKGRRLAEGQGVQIDWIIADLDDFDWPTGHFDAVLGCFIQFAEPTFRDRIFAGLAAALKPGGTLYLHGFSTRQREQGYTSGGPSAVDQLYTLPILRRAFPDWPKTLARDYDDALSSGEGHQGAAALIDFIARKPS</sequence>
<evidence type="ECO:0000313" key="4">
    <source>
        <dbReference type="Proteomes" id="UP000640485"/>
    </source>
</evidence>
<keyword evidence="4" id="KW-1185">Reference proteome</keyword>
<evidence type="ECO:0000259" key="2">
    <source>
        <dbReference type="Pfam" id="PF13649"/>
    </source>
</evidence>
<feature type="domain" description="Methyltransferase" evidence="2">
    <location>
        <begin position="36"/>
        <end position="128"/>
    </location>
</feature>
<dbReference type="InterPro" id="IPR029063">
    <property type="entry name" value="SAM-dependent_MTases_sf"/>
</dbReference>
<comment type="caution">
    <text evidence="3">The sequence shown here is derived from an EMBL/GenBank/DDBJ whole genome shotgun (WGS) entry which is preliminary data.</text>
</comment>
<evidence type="ECO:0000256" key="1">
    <source>
        <dbReference type="ARBA" id="ARBA00022679"/>
    </source>
</evidence>
<dbReference type="EMBL" id="JAEPRQ010000002">
    <property type="protein sequence ID" value="MBK4216030.1"/>
    <property type="molecule type" value="Genomic_DNA"/>
</dbReference>
<dbReference type="RefSeq" id="WP_200685532.1">
    <property type="nucleotide sequence ID" value="NZ_JAEPRQ010000002.1"/>
</dbReference>
<dbReference type="Gene3D" id="3.40.50.150">
    <property type="entry name" value="Vaccinia Virus protein VP39"/>
    <property type="match status" value="1"/>
</dbReference>
<evidence type="ECO:0000313" key="3">
    <source>
        <dbReference type="EMBL" id="MBK4216030.1"/>
    </source>
</evidence>
<keyword evidence="1" id="KW-0808">Transferase</keyword>
<reference evidence="3" key="1">
    <citation type="submission" date="2021-01" db="EMBL/GenBank/DDBJ databases">
        <title>Paracoccus amoyensis sp. nov., isolated from the surface seawater along the coast of Xiamen Island, China.</title>
        <authorList>
            <person name="Lyu L."/>
        </authorList>
    </citation>
    <scope>NUCLEOTIDE SEQUENCE</scope>
    <source>
        <strain evidence="3">MJ17</strain>
    </source>
</reference>
<organism evidence="3 4">
    <name type="scientific">Paracoccus caeni</name>
    <dbReference type="NCBI Taxonomy" id="657651"/>
    <lineage>
        <taxon>Bacteria</taxon>
        <taxon>Pseudomonadati</taxon>
        <taxon>Pseudomonadota</taxon>
        <taxon>Alphaproteobacteria</taxon>
        <taxon>Rhodobacterales</taxon>
        <taxon>Paracoccaceae</taxon>
        <taxon>Paracoccus</taxon>
    </lineage>
</organism>
<dbReference type="CDD" id="cd02440">
    <property type="entry name" value="AdoMet_MTases"/>
    <property type="match status" value="1"/>
</dbReference>
<protein>
    <submittedName>
        <fullName evidence="3">Class I SAM-dependent methyltransferase</fullName>
    </submittedName>
</protein>
<dbReference type="Pfam" id="PF13649">
    <property type="entry name" value="Methyltransf_25"/>
    <property type="match status" value="1"/>
</dbReference>
<dbReference type="GO" id="GO:0008168">
    <property type="term" value="F:methyltransferase activity"/>
    <property type="evidence" value="ECO:0007669"/>
    <property type="project" value="UniProtKB-KW"/>
</dbReference>
<gene>
    <name evidence="3" type="ORF">JJJ17_08845</name>
</gene>
<dbReference type="Proteomes" id="UP000640485">
    <property type="component" value="Unassembled WGS sequence"/>
</dbReference>
<dbReference type="PANTHER" id="PTHR43861:SF3">
    <property type="entry name" value="PUTATIVE (AFU_ORTHOLOGUE AFUA_2G14390)-RELATED"/>
    <property type="match status" value="1"/>
</dbReference>
<dbReference type="AlphaFoldDB" id="A0A934VZN8"/>